<feature type="domain" description="Major facilitator superfamily (MFS) profile" evidence="11">
    <location>
        <begin position="86"/>
        <end position="514"/>
    </location>
</feature>
<gene>
    <name evidence="12" type="ORF">GMOD_00007610</name>
</gene>
<dbReference type="InterPro" id="IPR020846">
    <property type="entry name" value="MFS_dom"/>
</dbReference>
<feature type="compositionally biased region" description="Basic and acidic residues" evidence="8">
    <location>
        <begin position="1332"/>
        <end position="1343"/>
    </location>
</feature>
<feature type="region of interest" description="Disordered" evidence="8">
    <location>
        <begin position="288"/>
        <end position="308"/>
    </location>
</feature>
<feature type="compositionally biased region" description="Polar residues" evidence="8">
    <location>
        <begin position="626"/>
        <end position="640"/>
    </location>
</feature>
<dbReference type="GO" id="GO:0012505">
    <property type="term" value="C:endomembrane system"/>
    <property type="evidence" value="ECO:0007669"/>
    <property type="project" value="UniProtKB-SubCell"/>
</dbReference>
<dbReference type="OrthoDB" id="405996at2759"/>
<name>A0A3M7MDN4_9PLEO</name>
<sequence>MSVKFTPSPRSSHESDGLRVIGVHEPNSFELRTIPPRDEPLSKEEAAEDEGLLPSLRRASLDSVQSYELYTPDEDRTVLRKLDRRLVAFMALLYMLSFLDRSNIGNARIAGLADDLNLSSNQYEWLLWAFYVTYILFEWMTLMYRIVPPHIYISMCILSWGIIASLQALANSFSFLVVLRALLGVSEAAFSSGLPFYLSFFFRRHELALRIGLFVSASPISASFAGALAWLIAKLGEHSSLRPWRLLFLLEGFPSVLVAVWAWDFVPDGPGLAKWLSPRQREVAVMRLRSEKESEDTEQEDEKYQSGQKRKRVDFQQVLQTLKDPKCYLTAFMFFSCNVAFSSMPVFLPTVIQDMGWTSIKAQGLTAPPYLFAFVVVLITAYFSDRLQSRSTFIMFHSLLATIGYGTIAVSGYLKSDNTMIRYIALYPAAAGFFSAVTIIITWMLNNQENESKKGGGMIIMNVIGQCGPLVGTSIFPDEDGPYYVKGMSICAGFMLLVGVLAAVLRWAFTRENRRLRSSDSGEYAGVPLEEGGSIRRGRPKFTYTLSDSPERASSVASRGTTSHDSGQEKLDDIEKASTAVGSPQTSPLEYDNNFKPEADLEKLPGHGKPRRESASTKFGGEEENPNVNVSFHRPSTPSTVHKVKGATYQNVGENGIKRMHKFSLYETSTRFYLIGADITDRKFRVLKIDRTAAPGHLSIFEDEIVYNRRDMHQLLDTIADGNRATGGMKLKCSTWGLLGFIRFTEAYYMLLISKRSQVAMLGGHYVYQVDGTEMVPLTTGSTSRYQKDRNPEEARFLTIMNNMDLTRSFYFSYSYNVTRSLQQNIIQQRTAMNEGISNPDRDYQDMFVWNHHLLNPARDALRNVYDWCHPLIHGYVEQASLDVVGRRVYLTIIARRSRFFAGARFLKRGTNDMGYVANDVETEQIVSEQTTTSFHAPGPRLYANPTYTSYVQHRGSIPLYWTQDNTGVTPKPDIDLSLVDPFYSAAALHFDNLFERYGAPVYVLNLIKARERTPRESKLLMEYKHAIDYLNQSLPKDKKIIYEAFDMSRAAKTRGQDVIGTLENLAEKVLRKTGFFRNGDNDFDTPQVQNGVARTNCIDCLDRTNAAQFVIGKRALGRQLQALGVISGNTVEYDSDCVELFTQMFHGHGDTIAIQYGGSHLVNTMATYRKINQWQSSSRDMVESFKRYYHNSFLDSQRQEAYNLFLGNYVYVHGQSLLWDLSTDYYLHHQDPKSFLERTRRDYIHWYTLSHLQQHTLPPSITPPRPTQETAFDFVSFRDDYWLEYYRPLAISSYLKIFAFRLAKPKPGRDSRDGTFPSRKDNMSPFVPRKKQQEYEAQARDGKKVHRKGVTIIDPSSETESRARRRDPHLNMHHVPHTDSPVRHSILRDTHFETHGPPSMSSTYQSINHSGSTSTGLSSTLRPGFKPANKALVHQWTLTQFYENSMNPSVSLGEEHEYSRYIKHPLNLPLVVSSEMPSADDPSAMEFYDYLSMTEGSIPAPKDFDEDGIQITLSDLPRLDTDVSSIRSFNRPVTSQSVSTPFSHAPSYSYPQSNNFHPHVYNDVPPPRPWQAPGNKFQTSEEDVEGFEEFLRVKENPLDVEEEDTAKKRYKAYRQWLRGKSFFKQSKVDPEWQAQLPVR</sequence>
<evidence type="ECO:0000256" key="5">
    <source>
        <dbReference type="ARBA" id="ARBA00022801"/>
    </source>
</evidence>
<feature type="transmembrane region" description="Helical" evidence="9">
    <location>
        <begin position="483"/>
        <end position="509"/>
    </location>
</feature>
<feature type="compositionally biased region" description="Basic and acidic residues" evidence="8">
    <location>
        <begin position="566"/>
        <end position="576"/>
    </location>
</feature>
<dbReference type="PROSITE" id="PS50275">
    <property type="entry name" value="SAC"/>
    <property type="match status" value="1"/>
</dbReference>
<comment type="subcellular location">
    <subcellularLocation>
        <location evidence="2">Endomembrane system</location>
    </subcellularLocation>
    <subcellularLocation>
        <location evidence="1">Membrane</location>
        <topology evidence="1">Multi-pass membrane protein</topology>
    </subcellularLocation>
</comment>
<dbReference type="SUPFAM" id="SSF103473">
    <property type="entry name" value="MFS general substrate transporter"/>
    <property type="match status" value="1"/>
</dbReference>
<proteinExistence type="predicted"/>
<feature type="transmembrane region" description="Helical" evidence="9">
    <location>
        <begin position="327"/>
        <end position="347"/>
    </location>
</feature>
<evidence type="ECO:0000256" key="1">
    <source>
        <dbReference type="ARBA" id="ARBA00004141"/>
    </source>
</evidence>
<feature type="compositionally biased region" description="Low complexity" evidence="8">
    <location>
        <begin position="1411"/>
        <end position="1420"/>
    </location>
</feature>
<dbReference type="InterPro" id="IPR011701">
    <property type="entry name" value="MFS"/>
</dbReference>
<evidence type="ECO:0000256" key="3">
    <source>
        <dbReference type="ARBA" id="ARBA00022448"/>
    </source>
</evidence>
<evidence type="ECO:0000259" key="10">
    <source>
        <dbReference type="PROSITE" id="PS50275"/>
    </source>
</evidence>
<feature type="transmembrane region" description="Helical" evidence="9">
    <location>
        <begin position="244"/>
        <end position="266"/>
    </location>
</feature>
<dbReference type="PANTHER" id="PTHR45738">
    <property type="entry name" value="POLYPHOSPHOINOSITIDE PHOSPHATASE"/>
    <property type="match status" value="1"/>
</dbReference>
<feature type="region of interest" description="Disordered" evidence="8">
    <location>
        <begin position="520"/>
        <end position="641"/>
    </location>
</feature>
<dbReference type="GO" id="GO:0043813">
    <property type="term" value="F:phosphatidylinositol-3,5-bisphosphate 5-phosphatase activity"/>
    <property type="evidence" value="ECO:0007669"/>
    <property type="project" value="InterPro"/>
</dbReference>
<keyword evidence="5" id="KW-0378">Hydrolase</keyword>
<dbReference type="PANTHER" id="PTHR45738:SF5">
    <property type="entry name" value="POLYPHOSPHOINOSITIDE PHOSPHATASE"/>
    <property type="match status" value="1"/>
</dbReference>
<reference evidence="12 13" key="1">
    <citation type="journal article" date="2014" name="PLoS ONE">
        <title>De novo Genome Assembly of the Fungal Plant Pathogen Pyrenophora semeniperda.</title>
        <authorList>
            <person name="Soliai M.M."/>
            <person name="Meyer S.E."/>
            <person name="Udall J.A."/>
            <person name="Elzinga D.E."/>
            <person name="Hermansen R.A."/>
            <person name="Bodily P.M."/>
            <person name="Hart A.A."/>
            <person name="Coleman C.E."/>
        </authorList>
    </citation>
    <scope>NUCLEOTIDE SEQUENCE [LARGE SCALE GENOMIC DNA]</scope>
    <source>
        <strain evidence="12 13">CCB06</strain>
        <tissue evidence="12">Mycelium</tissue>
    </source>
</reference>
<dbReference type="Proteomes" id="UP000265663">
    <property type="component" value="Unassembled WGS sequence"/>
</dbReference>
<dbReference type="GO" id="GO:0016020">
    <property type="term" value="C:membrane"/>
    <property type="evidence" value="ECO:0007669"/>
    <property type="project" value="UniProtKB-SubCell"/>
</dbReference>
<dbReference type="FunFam" id="1.20.1250.20:FF:000018">
    <property type="entry name" value="MFS transporter permease"/>
    <property type="match status" value="1"/>
</dbReference>
<organism evidence="12 13">
    <name type="scientific">Pyrenophora seminiperda CCB06</name>
    <dbReference type="NCBI Taxonomy" id="1302712"/>
    <lineage>
        <taxon>Eukaryota</taxon>
        <taxon>Fungi</taxon>
        <taxon>Dikarya</taxon>
        <taxon>Ascomycota</taxon>
        <taxon>Pezizomycotina</taxon>
        <taxon>Dothideomycetes</taxon>
        <taxon>Pleosporomycetidae</taxon>
        <taxon>Pleosporales</taxon>
        <taxon>Pleosporineae</taxon>
        <taxon>Pleosporaceae</taxon>
        <taxon>Pyrenophora</taxon>
    </lineage>
</organism>
<feature type="compositionally biased region" description="Polar residues" evidence="8">
    <location>
        <begin position="1400"/>
        <end position="1410"/>
    </location>
</feature>
<feature type="compositionally biased region" description="Basic and acidic residues" evidence="8">
    <location>
        <begin position="1308"/>
        <end position="1323"/>
    </location>
</feature>
<feature type="region of interest" description="Disordered" evidence="8">
    <location>
        <begin position="1398"/>
        <end position="1420"/>
    </location>
</feature>
<dbReference type="Pfam" id="PF02383">
    <property type="entry name" value="Syja_N"/>
    <property type="match status" value="1"/>
</dbReference>
<evidence type="ECO:0000256" key="4">
    <source>
        <dbReference type="ARBA" id="ARBA00022692"/>
    </source>
</evidence>
<evidence type="ECO:0000313" key="12">
    <source>
        <dbReference type="EMBL" id="RMZ72601.1"/>
    </source>
</evidence>
<feature type="transmembrane region" description="Helical" evidence="9">
    <location>
        <begin position="125"/>
        <end position="144"/>
    </location>
</feature>
<evidence type="ECO:0000313" key="13">
    <source>
        <dbReference type="Proteomes" id="UP000265663"/>
    </source>
</evidence>
<keyword evidence="6 9" id="KW-1133">Transmembrane helix</keyword>
<dbReference type="EMBL" id="KE747833">
    <property type="protein sequence ID" value="RMZ72601.1"/>
    <property type="molecule type" value="Genomic_DNA"/>
</dbReference>
<evidence type="ECO:0000256" key="2">
    <source>
        <dbReference type="ARBA" id="ARBA00004308"/>
    </source>
</evidence>
<dbReference type="InterPro" id="IPR043573">
    <property type="entry name" value="Fig4-like"/>
</dbReference>
<keyword evidence="13" id="KW-1185">Reference proteome</keyword>
<dbReference type="Gene3D" id="1.20.1250.20">
    <property type="entry name" value="MFS general substrate transporter like domains"/>
    <property type="match status" value="1"/>
</dbReference>
<dbReference type="Pfam" id="PF07690">
    <property type="entry name" value="MFS_1"/>
    <property type="match status" value="1"/>
</dbReference>
<feature type="compositionally biased region" description="Polar residues" evidence="8">
    <location>
        <begin position="555"/>
        <end position="565"/>
    </location>
</feature>
<feature type="transmembrane region" description="Helical" evidence="9">
    <location>
        <begin position="457"/>
        <end position="477"/>
    </location>
</feature>
<keyword evidence="4 9" id="KW-0812">Transmembrane</keyword>
<evidence type="ECO:0000256" key="6">
    <source>
        <dbReference type="ARBA" id="ARBA00022989"/>
    </source>
</evidence>
<feature type="transmembrane region" description="Helical" evidence="9">
    <location>
        <begin position="396"/>
        <end position="414"/>
    </location>
</feature>
<evidence type="ECO:0000256" key="9">
    <source>
        <dbReference type="SAM" id="Phobius"/>
    </source>
</evidence>
<feature type="region of interest" description="Disordered" evidence="8">
    <location>
        <begin position="1307"/>
        <end position="1347"/>
    </location>
</feature>
<feature type="compositionally biased region" description="Basic and acidic residues" evidence="8">
    <location>
        <begin position="35"/>
        <end position="45"/>
    </location>
</feature>
<dbReference type="GO" id="GO:0022857">
    <property type="term" value="F:transmembrane transporter activity"/>
    <property type="evidence" value="ECO:0007669"/>
    <property type="project" value="InterPro"/>
</dbReference>
<evidence type="ECO:0000259" key="11">
    <source>
        <dbReference type="PROSITE" id="PS50850"/>
    </source>
</evidence>
<feature type="transmembrane region" description="Helical" evidence="9">
    <location>
        <begin position="367"/>
        <end position="384"/>
    </location>
</feature>
<protein>
    <submittedName>
        <fullName evidence="12">Polyphosphoinositide phosphatase fig4</fullName>
    </submittedName>
</protein>
<evidence type="ECO:0000256" key="7">
    <source>
        <dbReference type="ARBA" id="ARBA00023136"/>
    </source>
</evidence>
<dbReference type="InterPro" id="IPR036259">
    <property type="entry name" value="MFS_trans_sf"/>
</dbReference>
<dbReference type="GO" id="GO:0046856">
    <property type="term" value="P:phosphatidylinositol dephosphorylation"/>
    <property type="evidence" value="ECO:0007669"/>
    <property type="project" value="InterPro"/>
</dbReference>
<feature type="transmembrane region" description="Helical" evidence="9">
    <location>
        <begin position="207"/>
        <end position="232"/>
    </location>
</feature>
<accession>A0A3M7MDN4</accession>
<keyword evidence="3" id="KW-0813">Transport</keyword>
<feature type="transmembrane region" description="Helical" evidence="9">
    <location>
        <begin position="420"/>
        <end position="445"/>
    </location>
</feature>
<dbReference type="FunFam" id="1.20.1250.20:FF:000013">
    <property type="entry name" value="MFS general substrate transporter"/>
    <property type="match status" value="1"/>
</dbReference>
<evidence type="ECO:0000256" key="8">
    <source>
        <dbReference type="SAM" id="MobiDB-lite"/>
    </source>
</evidence>
<feature type="compositionally biased region" description="Basic and acidic residues" evidence="8">
    <location>
        <begin position="593"/>
        <end position="615"/>
    </location>
</feature>
<feature type="region of interest" description="Disordered" evidence="8">
    <location>
        <begin position="30"/>
        <end position="51"/>
    </location>
</feature>
<keyword evidence="7 9" id="KW-0472">Membrane</keyword>
<dbReference type="PROSITE" id="PS50850">
    <property type="entry name" value="MFS"/>
    <property type="match status" value="1"/>
</dbReference>
<dbReference type="InterPro" id="IPR002013">
    <property type="entry name" value="SAC_dom"/>
</dbReference>
<feature type="domain" description="SAC" evidence="10">
    <location>
        <begin position="801"/>
        <end position="1159"/>
    </location>
</feature>
<feature type="transmembrane region" description="Helical" evidence="9">
    <location>
        <begin position="86"/>
        <end position="105"/>
    </location>
</feature>